<dbReference type="SFLD" id="SFLDG01129">
    <property type="entry name" value="C1.5:_HAD__Beta-PGM__Phosphata"/>
    <property type="match status" value="1"/>
</dbReference>
<dbReference type="GO" id="GO:0044281">
    <property type="term" value="P:small molecule metabolic process"/>
    <property type="evidence" value="ECO:0007669"/>
    <property type="project" value="UniProtKB-ARBA"/>
</dbReference>
<dbReference type="AlphaFoldDB" id="A0A060UXE3"/>
<dbReference type="NCBIfam" id="TIGR01509">
    <property type="entry name" value="HAD-SF-IA-v3"/>
    <property type="match status" value="1"/>
</dbReference>
<evidence type="ECO:0000313" key="6">
    <source>
        <dbReference type="EMBL" id="SMH67560.1"/>
    </source>
</evidence>
<dbReference type="PANTHER" id="PTHR46470">
    <property type="entry name" value="N-ACYLNEURAMINATE-9-PHOSPHATASE"/>
    <property type="match status" value="1"/>
</dbReference>
<dbReference type="GO" id="GO:0016791">
    <property type="term" value="F:phosphatase activity"/>
    <property type="evidence" value="ECO:0007669"/>
    <property type="project" value="TreeGrafter"/>
</dbReference>
<keyword evidence="2" id="KW-0479">Metal-binding</keyword>
<dbReference type="EMBL" id="CCCS020000049">
    <property type="protein sequence ID" value="CDQ11199.1"/>
    <property type="molecule type" value="Genomic_DNA"/>
</dbReference>
<dbReference type="RefSeq" id="WP_035194121.1">
    <property type="nucleotide sequence ID" value="NZ_CCCS020000049.1"/>
</dbReference>
<gene>
    <name evidence="6" type="ORF">AFERRI_50762</name>
    <name evidence="5" type="ORF">AFERRI_530094</name>
</gene>
<evidence type="ECO:0000256" key="2">
    <source>
        <dbReference type="ARBA" id="ARBA00022723"/>
    </source>
</evidence>
<dbReference type="SFLD" id="SFLDS00003">
    <property type="entry name" value="Haloacid_Dehalogenase"/>
    <property type="match status" value="1"/>
</dbReference>
<keyword evidence="7" id="KW-1185">Reference proteome</keyword>
<reference evidence="5" key="2">
    <citation type="submission" date="2014-07" db="EMBL/GenBank/DDBJ databases">
        <title>Initial genome analysis of the psychrotolerant acidophile Acidithiobacillus ferrivorans CF27: insights into iron and sulfur oxidation pathways and into biofilm formation.</title>
        <authorList>
            <person name="Talla E."/>
            <person name="Hedrich S."/>
            <person name="Mangenot S."/>
            <person name="Ji B."/>
            <person name="Johnson D.B."/>
            <person name="Barbe V."/>
            <person name="Bonnefoy V."/>
        </authorList>
    </citation>
    <scope>NUCLEOTIDE SEQUENCE [LARGE SCALE GENOMIC DNA]</scope>
    <source>
        <strain evidence="5">CF27</strain>
    </source>
</reference>
<dbReference type="EMBL" id="LT841305">
    <property type="protein sequence ID" value="SMH67560.1"/>
    <property type="molecule type" value="Genomic_DNA"/>
</dbReference>
<dbReference type="NCBIfam" id="TIGR01549">
    <property type="entry name" value="HAD-SF-IA-v1"/>
    <property type="match status" value="1"/>
</dbReference>
<dbReference type="InterPro" id="IPR036412">
    <property type="entry name" value="HAD-like_sf"/>
</dbReference>
<dbReference type="PRINTS" id="PR00413">
    <property type="entry name" value="HADHALOGNASE"/>
</dbReference>
<dbReference type="SUPFAM" id="SSF56784">
    <property type="entry name" value="HAD-like"/>
    <property type="match status" value="1"/>
</dbReference>
<sequence length="248" mass="29086">MSIRAVCLDLYGTMINIETNEEMEEIYRGISHYLTYHRVFMNRREVRERYFAIMKERKRQSTERYPEIDVEAIWHTLLTQENSKPVKGRERLAKELARLHRALSRTRLERYDGIKRTLKSLQETYQLATISDAQRCFALPEMRALGIKKYFDIRIISSDYGYRKPDSRLFAMAAEQLEVAPHEAIYVGNDMYRDIYGAQQAGMKTIFVDSNQGSKSYNDVAPDYYARDFYQVLEGVGFIAQKHADGDD</sequence>
<evidence type="ECO:0000256" key="4">
    <source>
        <dbReference type="ARBA" id="ARBA00022842"/>
    </source>
</evidence>
<evidence type="ECO:0000313" key="5">
    <source>
        <dbReference type="EMBL" id="CDQ11199.1"/>
    </source>
</evidence>
<reference evidence="5" key="1">
    <citation type="submission" date="2014-03" db="EMBL/GenBank/DDBJ databases">
        <authorList>
            <person name="Genoscope - CEA"/>
        </authorList>
    </citation>
    <scope>NUCLEOTIDE SEQUENCE [LARGE SCALE GENOMIC DNA]</scope>
    <source>
        <strain evidence="5">CF27</strain>
    </source>
</reference>
<dbReference type="Gene3D" id="1.20.120.710">
    <property type="entry name" value="Haloacid dehalogenase hydrolase-like domain"/>
    <property type="match status" value="1"/>
</dbReference>
<dbReference type="InterPro" id="IPR051400">
    <property type="entry name" value="HAD-like_hydrolase"/>
</dbReference>
<proteinExistence type="predicted"/>
<dbReference type="InterPro" id="IPR006439">
    <property type="entry name" value="HAD-SF_hydro_IA"/>
</dbReference>
<protein>
    <submittedName>
        <fullName evidence="5">Haloacid dehalogenase domain protein hydrolase</fullName>
    </submittedName>
</protein>
<dbReference type="PANTHER" id="PTHR46470:SF2">
    <property type="entry name" value="GLYCERALDEHYDE 3-PHOSPHATE PHOSPHATASE"/>
    <property type="match status" value="1"/>
</dbReference>
<dbReference type="InterPro" id="IPR023214">
    <property type="entry name" value="HAD_sf"/>
</dbReference>
<dbReference type="GO" id="GO:0046872">
    <property type="term" value="F:metal ion binding"/>
    <property type="evidence" value="ECO:0007669"/>
    <property type="project" value="UniProtKB-KW"/>
</dbReference>
<dbReference type="Proteomes" id="UP000193925">
    <property type="component" value="Chromosome AFERRI"/>
</dbReference>
<dbReference type="Pfam" id="PF13419">
    <property type="entry name" value="HAD_2"/>
    <property type="match status" value="1"/>
</dbReference>
<evidence type="ECO:0000313" key="7">
    <source>
        <dbReference type="Proteomes" id="UP000193925"/>
    </source>
</evidence>
<organism evidence="5">
    <name type="scientific">Acidithiobacillus ferrivorans</name>
    <dbReference type="NCBI Taxonomy" id="160808"/>
    <lineage>
        <taxon>Bacteria</taxon>
        <taxon>Pseudomonadati</taxon>
        <taxon>Pseudomonadota</taxon>
        <taxon>Acidithiobacillia</taxon>
        <taxon>Acidithiobacillales</taxon>
        <taxon>Acidithiobacillaceae</taxon>
        <taxon>Acidithiobacillus</taxon>
    </lineage>
</organism>
<name>A0A060UXE3_9PROT</name>
<evidence type="ECO:0000256" key="3">
    <source>
        <dbReference type="ARBA" id="ARBA00022801"/>
    </source>
</evidence>
<reference evidence="6 7" key="3">
    <citation type="submission" date="2017-03" db="EMBL/GenBank/DDBJ databases">
        <authorList>
            <person name="Regsiter A."/>
            <person name="William W."/>
        </authorList>
    </citation>
    <scope>NUCLEOTIDE SEQUENCE [LARGE SCALE GENOMIC DNA]</scope>
    <source>
        <strain evidence="6">PRJEB5721</strain>
    </source>
</reference>
<keyword evidence="4" id="KW-0460">Magnesium</keyword>
<dbReference type="Gene3D" id="3.40.50.1000">
    <property type="entry name" value="HAD superfamily/HAD-like"/>
    <property type="match status" value="1"/>
</dbReference>
<accession>A0A060UXE3</accession>
<evidence type="ECO:0000256" key="1">
    <source>
        <dbReference type="ARBA" id="ARBA00001946"/>
    </source>
</evidence>
<dbReference type="InterPro" id="IPR041492">
    <property type="entry name" value="HAD_2"/>
</dbReference>
<keyword evidence="3 5" id="KW-0378">Hydrolase</keyword>
<comment type="cofactor">
    <cofactor evidence="1">
        <name>Mg(2+)</name>
        <dbReference type="ChEBI" id="CHEBI:18420"/>
    </cofactor>
</comment>